<organism evidence="2">
    <name type="scientific">uncultured Chloroflexia bacterium</name>
    <dbReference type="NCBI Taxonomy" id="1672391"/>
    <lineage>
        <taxon>Bacteria</taxon>
        <taxon>Bacillati</taxon>
        <taxon>Chloroflexota</taxon>
        <taxon>Chloroflexia</taxon>
        <taxon>environmental samples</taxon>
    </lineage>
</organism>
<evidence type="ECO:0008006" key="3">
    <source>
        <dbReference type="Google" id="ProtNLM"/>
    </source>
</evidence>
<protein>
    <recommendedName>
        <fullName evidence="3">Transposase</fullName>
    </recommendedName>
</protein>
<evidence type="ECO:0000256" key="1">
    <source>
        <dbReference type="SAM" id="MobiDB-lite"/>
    </source>
</evidence>
<gene>
    <name evidence="2" type="ORF">AVDCRST_MAG93-2974</name>
</gene>
<dbReference type="AlphaFoldDB" id="A0A6J4JGM1"/>
<reference evidence="2" key="1">
    <citation type="submission" date="2020-02" db="EMBL/GenBank/DDBJ databases">
        <authorList>
            <person name="Meier V. D."/>
        </authorList>
    </citation>
    <scope>NUCLEOTIDE SEQUENCE</scope>
    <source>
        <strain evidence="2">AVDCRST_MAG93</strain>
    </source>
</reference>
<proteinExistence type="predicted"/>
<dbReference type="EMBL" id="CADCTR010001020">
    <property type="protein sequence ID" value="CAA9277505.1"/>
    <property type="molecule type" value="Genomic_DNA"/>
</dbReference>
<name>A0A6J4JGM1_9CHLR</name>
<sequence length="55" mass="6055">MDLTDEQWEILEKPLIPVPPRPADGKGPLGGARGTSSKRHLVGLAYWWCSLARLA</sequence>
<evidence type="ECO:0000313" key="2">
    <source>
        <dbReference type="EMBL" id="CAA9277505.1"/>
    </source>
</evidence>
<accession>A0A6J4JGM1</accession>
<feature type="region of interest" description="Disordered" evidence="1">
    <location>
        <begin position="15"/>
        <end position="35"/>
    </location>
</feature>